<comment type="caution">
    <text evidence="6">The sequence shown here is derived from an EMBL/GenBank/DDBJ whole genome shotgun (WGS) entry which is preliminary data.</text>
</comment>
<keyword evidence="7" id="KW-1185">Reference proteome</keyword>
<dbReference type="EMBL" id="UYIN01000021">
    <property type="protein sequence ID" value="VDG73829.1"/>
    <property type="molecule type" value="Genomic_DNA"/>
</dbReference>
<protein>
    <submittedName>
        <fullName evidence="6">Transcriptional regulator</fullName>
    </submittedName>
</protein>
<evidence type="ECO:0000313" key="6">
    <source>
        <dbReference type="EMBL" id="VDG73829.1"/>
    </source>
</evidence>
<evidence type="ECO:0000256" key="4">
    <source>
        <dbReference type="ARBA" id="ARBA00023163"/>
    </source>
</evidence>
<dbReference type="PANTHER" id="PTHR30346">
    <property type="entry name" value="TRANSCRIPTIONAL DUAL REGULATOR HCAR-RELATED"/>
    <property type="match status" value="1"/>
</dbReference>
<dbReference type="InterPro" id="IPR005119">
    <property type="entry name" value="LysR_subst-bd"/>
</dbReference>
<keyword evidence="3" id="KW-0238">DNA-binding</keyword>
<dbReference type="Gene3D" id="3.40.190.10">
    <property type="entry name" value="Periplasmic binding protein-like II"/>
    <property type="match status" value="2"/>
</dbReference>
<comment type="similarity">
    <text evidence="1">Belongs to the LysR transcriptional regulatory family.</text>
</comment>
<evidence type="ECO:0000259" key="5">
    <source>
        <dbReference type="Pfam" id="PF03466"/>
    </source>
</evidence>
<evidence type="ECO:0000256" key="2">
    <source>
        <dbReference type="ARBA" id="ARBA00023015"/>
    </source>
</evidence>
<accession>A0ABY6SZ72</accession>
<dbReference type="SUPFAM" id="SSF53850">
    <property type="entry name" value="Periplasmic binding protein-like II"/>
    <property type="match status" value="1"/>
</dbReference>
<evidence type="ECO:0000313" key="7">
    <source>
        <dbReference type="Proteomes" id="UP000277570"/>
    </source>
</evidence>
<proteinExistence type="inferred from homology"/>
<dbReference type="Proteomes" id="UP000277570">
    <property type="component" value="Unassembled WGS sequence"/>
</dbReference>
<organism evidence="6 7">
    <name type="scientific">Clostridium carnis</name>
    <dbReference type="NCBI Taxonomy" id="1530"/>
    <lineage>
        <taxon>Bacteria</taxon>
        <taxon>Bacillati</taxon>
        <taxon>Bacillota</taxon>
        <taxon>Clostridia</taxon>
        <taxon>Eubacteriales</taxon>
        <taxon>Clostridiaceae</taxon>
        <taxon>Clostridium</taxon>
    </lineage>
</organism>
<evidence type="ECO:0000256" key="3">
    <source>
        <dbReference type="ARBA" id="ARBA00023125"/>
    </source>
</evidence>
<keyword evidence="2" id="KW-0805">Transcription regulation</keyword>
<sequence length="178" mass="20755">MYPLIEIDFKKASFNKISKELENKIYDVVFTWSYDIEESKNISNKIIFEDEACAMISFNNKLAGKFKVSREELAVENNIMVAYEEKLKTYKHFSDFYGKYNIKPKPIMTVVDSQILKLMIDLNMGVSIVPKRINDLNNSRFSFVEIEGIYHSIKFSVAYLKENTNLCVELFVNNASIR</sequence>
<reference evidence="6 7" key="1">
    <citation type="submission" date="2018-11" db="EMBL/GenBank/DDBJ databases">
        <authorList>
            <consortium name="Pathogen Informatics"/>
        </authorList>
    </citation>
    <scope>NUCLEOTIDE SEQUENCE [LARGE SCALE GENOMIC DNA]</scope>
    <source>
        <strain evidence="6 7">NCTC10913</strain>
    </source>
</reference>
<dbReference type="Pfam" id="PF03466">
    <property type="entry name" value="LysR_substrate"/>
    <property type="match status" value="1"/>
</dbReference>
<name>A0ABY6SZ72_9CLOT</name>
<gene>
    <name evidence="6" type="ORF">NCTC10913_04206</name>
</gene>
<evidence type="ECO:0000256" key="1">
    <source>
        <dbReference type="ARBA" id="ARBA00009437"/>
    </source>
</evidence>
<dbReference type="PANTHER" id="PTHR30346:SF0">
    <property type="entry name" value="HCA OPERON TRANSCRIPTIONAL ACTIVATOR HCAR"/>
    <property type="match status" value="1"/>
</dbReference>
<keyword evidence="4" id="KW-0804">Transcription</keyword>
<dbReference type="CDD" id="cd05466">
    <property type="entry name" value="PBP2_LTTR_substrate"/>
    <property type="match status" value="1"/>
</dbReference>
<dbReference type="RefSeq" id="WP_243123149.1">
    <property type="nucleotide sequence ID" value="NZ_UYIN01000021.1"/>
</dbReference>
<feature type="domain" description="LysR substrate-binding" evidence="5">
    <location>
        <begin position="2"/>
        <end position="172"/>
    </location>
</feature>